<feature type="transmembrane region" description="Helical" evidence="5">
    <location>
        <begin position="7"/>
        <end position="29"/>
    </location>
</feature>
<dbReference type="InterPro" id="IPR004864">
    <property type="entry name" value="LEA_2"/>
</dbReference>
<dbReference type="AlphaFoldDB" id="A0A200QL55"/>
<protein>
    <submittedName>
        <fullName evidence="7">Late embryogenesis abundant protein</fullName>
    </submittedName>
</protein>
<dbReference type="Pfam" id="PF03168">
    <property type="entry name" value="LEA_2"/>
    <property type="match status" value="1"/>
</dbReference>
<keyword evidence="3 5" id="KW-1133">Transmembrane helix</keyword>
<dbReference type="GO" id="GO:0005886">
    <property type="term" value="C:plasma membrane"/>
    <property type="evidence" value="ECO:0007669"/>
    <property type="project" value="TreeGrafter"/>
</dbReference>
<gene>
    <name evidence="7" type="ORF">BVC80_1741g162</name>
</gene>
<dbReference type="OrthoDB" id="1934762at2759"/>
<dbReference type="PANTHER" id="PTHR31415:SF89">
    <property type="entry name" value="PROTEIN NDR1-LIKE"/>
    <property type="match status" value="1"/>
</dbReference>
<evidence type="ECO:0000256" key="3">
    <source>
        <dbReference type="ARBA" id="ARBA00022989"/>
    </source>
</evidence>
<organism evidence="7 8">
    <name type="scientific">Macleaya cordata</name>
    <name type="common">Five-seeded plume-poppy</name>
    <name type="synonym">Bocconia cordata</name>
    <dbReference type="NCBI Taxonomy" id="56857"/>
    <lineage>
        <taxon>Eukaryota</taxon>
        <taxon>Viridiplantae</taxon>
        <taxon>Streptophyta</taxon>
        <taxon>Embryophyta</taxon>
        <taxon>Tracheophyta</taxon>
        <taxon>Spermatophyta</taxon>
        <taxon>Magnoliopsida</taxon>
        <taxon>Ranunculales</taxon>
        <taxon>Papaveraceae</taxon>
        <taxon>Papaveroideae</taxon>
        <taxon>Macleaya</taxon>
    </lineage>
</organism>
<dbReference type="InterPro" id="IPR044839">
    <property type="entry name" value="NDR1-like"/>
</dbReference>
<dbReference type="EMBL" id="MVGT01001732">
    <property type="protein sequence ID" value="OVA11157.1"/>
    <property type="molecule type" value="Genomic_DNA"/>
</dbReference>
<proteinExistence type="predicted"/>
<evidence type="ECO:0000256" key="5">
    <source>
        <dbReference type="SAM" id="Phobius"/>
    </source>
</evidence>
<dbReference type="Proteomes" id="UP000195402">
    <property type="component" value="Unassembled WGS sequence"/>
</dbReference>
<reference evidence="7 8" key="1">
    <citation type="journal article" date="2017" name="Mol. Plant">
        <title>The Genome of Medicinal Plant Macleaya cordata Provides New Insights into Benzylisoquinoline Alkaloids Metabolism.</title>
        <authorList>
            <person name="Liu X."/>
            <person name="Liu Y."/>
            <person name="Huang P."/>
            <person name="Ma Y."/>
            <person name="Qing Z."/>
            <person name="Tang Q."/>
            <person name="Cao H."/>
            <person name="Cheng P."/>
            <person name="Zheng Y."/>
            <person name="Yuan Z."/>
            <person name="Zhou Y."/>
            <person name="Liu J."/>
            <person name="Tang Z."/>
            <person name="Zhuo Y."/>
            <person name="Zhang Y."/>
            <person name="Yu L."/>
            <person name="Huang J."/>
            <person name="Yang P."/>
            <person name="Peng Q."/>
            <person name="Zhang J."/>
            <person name="Jiang W."/>
            <person name="Zhang Z."/>
            <person name="Lin K."/>
            <person name="Ro D.K."/>
            <person name="Chen X."/>
            <person name="Xiong X."/>
            <person name="Shang Y."/>
            <person name="Huang S."/>
            <person name="Zeng J."/>
        </authorList>
    </citation>
    <scope>NUCLEOTIDE SEQUENCE [LARGE SCALE GENOMIC DNA]</scope>
    <source>
        <strain evidence="8">cv. BLH2017</strain>
        <tissue evidence="7">Root</tissue>
    </source>
</reference>
<dbReference type="OMA" id="WGIKSKF"/>
<dbReference type="InParanoid" id="A0A200QL55"/>
<evidence type="ECO:0000313" key="7">
    <source>
        <dbReference type="EMBL" id="OVA11157.1"/>
    </source>
</evidence>
<evidence type="ECO:0000256" key="2">
    <source>
        <dbReference type="ARBA" id="ARBA00022692"/>
    </source>
</evidence>
<accession>A0A200QL55</accession>
<dbReference type="STRING" id="56857.A0A200QL55"/>
<comment type="caution">
    <text evidence="7">The sequence shown here is derived from an EMBL/GenBank/DDBJ whole genome shotgun (WGS) entry which is preliminary data.</text>
</comment>
<keyword evidence="2 5" id="KW-0812">Transmembrane</keyword>
<dbReference type="GO" id="GO:0098542">
    <property type="term" value="P:defense response to other organism"/>
    <property type="evidence" value="ECO:0007669"/>
    <property type="project" value="InterPro"/>
</dbReference>
<name>A0A200QL55_MACCD</name>
<comment type="subcellular location">
    <subcellularLocation>
        <location evidence="1">Membrane</location>
        <topology evidence="1">Single-pass membrane protein</topology>
    </subcellularLocation>
</comment>
<evidence type="ECO:0000259" key="6">
    <source>
        <dbReference type="Pfam" id="PF03168"/>
    </source>
</evidence>
<dbReference type="PANTHER" id="PTHR31415">
    <property type="entry name" value="OS05G0367900 PROTEIN"/>
    <property type="match status" value="1"/>
</dbReference>
<feature type="domain" description="Late embryogenesis abundant protein LEA-2 subgroup" evidence="6">
    <location>
        <begin position="66"/>
        <end position="161"/>
    </location>
</feature>
<evidence type="ECO:0000256" key="1">
    <source>
        <dbReference type="ARBA" id="ARBA00004167"/>
    </source>
</evidence>
<keyword evidence="8" id="KW-1185">Reference proteome</keyword>
<evidence type="ECO:0000313" key="8">
    <source>
        <dbReference type="Proteomes" id="UP000195402"/>
    </source>
</evidence>
<dbReference type="GO" id="GO:0009506">
    <property type="term" value="C:plasmodesma"/>
    <property type="evidence" value="ECO:0007669"/>
    <property type="project" value="TreeGrafter"/>
</dbReference>
<evidence type="ECO:0000256" key="4">
    <source>
        <dbReference type="ARBA" id="ARBA00023136"/>
    </source>
</evidence>
<keyword evidence="4 5" id="KW-0472">Membrane</keyword>
<sequence length="198" mass="22424">MCKTKNFYLWVLQVVLLSGLLAFVLWLSLRPQNPIYTIVEFNFDPILSSAVQNTSSNSTSTISFSLEVENPNKDSSIYYDNINVTVYYESDSIGGTDVIPSFYQDKSESHQFKQFIHAEGQLLDKVFRAVSNRTAEFRVGLVTSIRFKTSGLKSKHHGMELQGRVKVGSDGKISGKKNKIRLRKSLKTRRLADFLRGS</sequence>